<dbReference type="GO" id="GO:0000731">
    <property type="term" value="P:DNA synthesis involved in DNA repair"/>
    <property type="evidence" value="ECO:0000318"/>
    <property type="project" value="GO_Central"/>
</dbReference>
<dbReference type="GO" id="GO:0043625">
    <property type="term" value="C:delta DNA polymerase complex"/>
    <property type="evidence" value="ECO:0000318"/>
    <property type="project" value="GO_Central"/>
</dbReference>
<dbReference type="KEGG" id="atr:18422717"/>
<reference evidence="3" key="1">
    <citation type="journal article" date="2013" name="Science">
        <title>The Amborella genome and the evolution of flowering plants.</title>
        <authorList>
            <consortium name="Amborella Genome Project"/>
        </authorList>
    </citation>
    <scope>NUCLEOTIDE SEQUENCE [LARGE SCALE GENOMIC DNA]</scope>
</reference>
<dbReference type="GO" id="GO:0006261">
    <property type="term" value="P:DNA-templated DNA replication"/>
    <property type="evidence" value="ECO:0000318"/>
    <property type="project" value="GO_Central"/>
</dbReference>
<dbReference type="AlphaFoldDB" id="W1NH63"/>
<evidence type="ECO:0000313" key="3">
    <source>
        <dbReference type="Proteomes" id="UP000017836"/>
    </source>
</evidence>
<sequence length="119" mass="13261">MASVRGGGGDIKAFYRQRKKNNNTKPSKPSKSGVRLDSDPAQPPALLSHGSIDIKRDFDQCEEVLRRFDMNMSYGPCIGLTRLERWERANKLGMNPPKDVETLLKGGNAGLDCLWEGRV</sequence>
<organism evidence="2 3">
    <name type="scientific">Amborella trichopoda</name>
    <dbReference type="NCBI Taxonomy" id="13333"/>
    <lineage>
        <taxon>Eukaryota</taxon>
        <taxon>Viridiplantae</taxon>
        <taxon>Streptophyta</taxon>
        <taxon>Embryophyta</taxon>
        <taxon>Tracheophyta</taxon>
        <taxon>Spermatophyta</taxon>
        <taxon>Magnoliopsida</taxon>
        <taxon>Amborellales</taxon>
        <taxon>Amborellaceae</taxon>
        <taxon>Amborella</taxon>
    </lineage>
</organism>
<dbReference type="HOGENOM" id="CLU_137022_0_0_1"/>
<proteinExistence type="predicted"/>
<name>W1NH63_AMBTC</name>
<gene>
    <name evidence="2" type="ORF">AMTR_s00011p00265890</name>
</gene>
<accession>W1NH63</accession>
<feature type="compositionally biased region" description="Low complexity" evidence="1">
    <location>
        <begin position="23"/>
        <end position="32"/>
    </location>
</feature>
<dbReference type="InterPro" id="IPR007218">
    <property type="entry name" value="DNA_pol_delta_4"/>
</dbReference>
<evidence type="ECO:0000256" key="1">
    <source>
        <dbReference type="SAM" id="MobiDB-lite"/>
    </source>
</evidence>
<protein>
    <recommendedName>
        <fullName evidence="4">DNA polymerase delta subunit 4</fullName>
    </recommendedName>
</protein>
<dbReference type="Pfam" id="PF04081">
    <property type="entry name" value="DNA_pol_delta_4"/>
    <property type="match status" value="1"/>
</dbReference>
<dbReference type="PANTHER" id="PTHR14303:SF0">
    <property type="entry name" value="DNA POLYMERASE DELTA SUBUNIT 4"/>
    <property type="match status" value="1"/>
</dbReference>
<dbReference type="OMA" id="ARWERAC"/>
<dbReference type="eggNOG" id="ENOG502SC9I">
    <property type="taxonomic scope" value="Eukaryota"/>
</dbReference>
<dbReference type="EMBL" id="KI397507">
    <property type="protein sequence ID" value="ERM94801.1"/>
    <property type="molecule type" value="Genomic_DNA"/>
</dbReference>
<dbReference type="Proteomes" id="UP000017836">
    <property type="component" value="Unassembled WGS sequence"/>
</dbReference>
<dbReference type="OrthoDB" id="337486at2759"/>
<dbReference type="Gramene" id="ERM94801">
    <property type="protein sequence ID" value="ERM94801"/>
    <property type="gene ID" value="AMTR_s00011p00265890"/>
</dbReference>
<evidence type="ECO:0000313" key="2">
    <source>
        <dbReference type="EMBL" id="ERM94801.1"/>
    </source>
</evidence>
<dbReference type="PANTHER" id="PTHR14303">
    <property type="entry name" value="DNA POLYMERASE DELTA SUBUNIT 4"/>
    <property type="match status" value="1"/>
</dbReference>
<keyword evidence="3" id="KW-1185">Reference proteome</keyword>
<feature type="compositionally biased region" description="Gly residues" evidence="1">
    <location>
        <begin position="1"/>
        <end position="10"/>
    </location>
</feature>
<dbReference type="STRING" id="13333.W1NH63"/>
<feature type="region of interest" description="Disordered" evidence="1">
    <location>
        <begin position="1"/>
        <end position="50"/>
    </location>
</feature>
<evidence type="ECO:0008006" key="4">
    <source>
        <dbReference type="Google" id="ProtNLM"/>
    </source>
</evidence>